<organism evidence="1">
    <name type="scientific">marine sediment metagenome</name>
    <dbReference type="NCBI Taxonomy" id="412755"/>
    <lineage>
        <taxon>unclassified sequences</taxon>
        <taxon>metagenomes</taxon>
        <taxon>ecological metagenomes</taxon>
    </lineage>
</organism>
<protein>
    <submittedName>
        <fullName evidence="1">Uncharacterized protein</fullName>
    </submittedName>
</protein>
<dbReference type="AlphaFoldDB" id="A0A0F9WQD0"/>
<comment type="caution">
    <text evidence="1">The sequence shown here is derived from an EMBL/GenBank/DDBJ whole genome shotgun (WGS) entry which is preliminary data.</text>
</comment>
<accession>A0A0F9WQD0</accession>
<dbReference type="EMBL" id="LAZR01000129">
    <property type="protein sequence ID" value="KKN88406.1"/>
    <property type="molecule type" value="Genomic_DNA"/>
</dbReference>
<gene>
    <name evidence="1" type="ORF">LCGC14_0249690</name>
</gene>
<evidence type="ECO:0000313" key="1">
    <source>
        <dbReference type="EMBL" id="KKN88406.1"/>
    </source>
</evidence>
<sequence>MATKELIDAIRTGTEETMALVFAGVADKKILRLLHCESPGRAAAVTAASAAMLEIADAIVAARPKPEDTYRAWVKWEDVPEFVTLSDDKGETADLCVVSGGLPNNLHRVTIIREPSCPQE</sequence>
<name>A0A0F9WQD0_9ZZZZ</name>
<reference evidence="1" key="1">
    <citation type="journal article" date="2015" name="Nature">
        <title>Complex archaea that bridge the gap between prokaryotes and eukaryotes.</title>
        <authorList>
            <person name="Spang A."/>
            <person name="Saw J.H."/>
            <person name="Jorgensen S.L."/>
            <person name="Zaremba-Niedzwiedzka K."/>
            <person name="Martijn J."/>
            <person name="Lind A.E."/>
            <person name="van Eijk R."/>
            <person name="Schleper C."/>
            <person name="Guy L."/>
            <person name="Ettema T.J."/>
        </authorList>
    </citation>
    <scope>NUCLEOTIDE SEQUENCE</scope>
</reference>
<proteinExistence type="predicted"/>